<evidence type="ECO:0000256" key="7">
    <source>
        <dbReference type="ARBA" id="ARBA00023002"/>
    </source>
</evidence>
<evidence type="ECO:0000256" key="5">
    <source>
        <dbReference type="ARBA" id="ARBA00022679"/>
    </source>
</evidence>
<keyword evidence="8" id="KW-0862">Zinc</keyword>
<dbReference type="InterPro" id="IPR003726">
    <property type="entry name" value="HCY_dom"/>
</dbReference>
<keyword evidence="4" id="KW-0285">Flavoprotein</keyword>
<evidence type="ECO:0000259" key="9">
    <source>
        <dbReference type="PROSITE" id="PS50970"/>
    </source>
</evidence>
<feature type="binding site" evidence="8">
    <location>
        <position position="299"/>
    </location>
    <ligand>
        <name>Zn(2+)</name>
        <dbReference type="ChEBI" id="CHEBI:29105"/>
    </ligand>
</feature>
<keyword evidence="3 8" id="KW-0489">Methyltransferase</keyword>
<keyword evidence="7" id="KW-0560">Oxidoreductase</keyword>
<sequence length="659" mass="67389">MTGFGSGERSDGGFISGERSDGGFTEALWRGTLLCDGAMGTLAQATGARADGAGSELVLLAPELVSALHRRYTDAGAQVIQTHTYGAGRLRLAPHGLTRQVREINLTAARLARAVADDAGRRVFVAGSISPATSPRVPGPADPVAVRAAVREQAAALTEGGADLLILETFAHAEELADALSAAREATDLPIVAQATFVFEDGEPVTTHGESPEEVAAVVGALGPVAIGSNCTLGPQGLLTVVRRMAAAVPPGVAVTAQPNAGLPHVVSDRSVRFASDAAHFGRYAARYVAAGARLVGGCCGTTPAHVAAAATALAEGPVPDEPVVPPRRVLHLAPGPTPDTTAPGRAGEPGRGAFGRWLEARHRRPLVVAELTGPEGLDAHVARGRAALAAGPEVLWAGRERSRRPRTTAAAVAAGLQEAVDADVALTVTSWNASRMALQADLLGLDALGVHTIVCETGNPPVHADRPVRDGVWEVDAVGLVGLAAGLTGGVDADGLRLPAAPFRVGVRVTPGSDDLDREMARVREKVEAGAEFLVTRPVFELDRVRRVLAGLAAVGVRVPVLLTVAPLSGFAEAEHLGHEVPDVVVPDGVLARMRAAGDDPGPGLELAADLVAEAVGEGLVAGIVVRRPGPAEALAEAVTRLGETARAARSPAARGRA</sequence>
<evidence type="ECO:0000256" key="4">
    <source>
        <dbReference type="ARBA" id="ARBA00022630"/>
    </source>
</evidence>
<feature type="binding site" evidence="8">
    <location>
        <position position="300"/>
    </location>
    <ligand>
        <name>Zn(2+)</name>
        <dbReference type="ChEBI" id="CHEBI:29105"/>
    </ligand>
</feature>
<feature type="binding site" evidence="8">
    <location>
        <position position="231"/>
    </location>
    <ligand>
        <name>Zn(2+)</name>
        <dbReference type="ChEBI" id="CHEBI:29105"/>
    </ligand>
</feature>
<evidence type="ECO:0000256" key="2">
    <source>
        <dbReference type="ARBA" id="ARBA00004777"/>
    </source>
</evidence>
<dbReference type="PANTHER" id="PTHR11103">
    <property type="entry name" value="SLR1189 PROTEIN"/>
    <property type="match status" value="1"/>
</dbReference>
<protein>
    <submittedName>
        <fullName evidence="10">Homocysteine S-methyltransferase family protein</fullName>
    </submittedName>
</protein>
<dbReference type="Pfam" id="PF02219">
    <property type="entry name" value="MTHFR"/>
    <property type="match status" value="1"/>
</dbReference>
<proteinExistence type="predicted"/>
<dbReference type="PANTHER" id="PTHR11103:SF18">
    <property type="entry name" value="SLR1189 PROTEIN"/>
    <property type="match status" value="1"/>
</dbReference>
<dbReference type="InterPro" id="IPR036589">
    <property type="entry name" value="HCY_dom_sf"/>
</dbReference>
<dbReference type="InterPro" id="IPR003171">
    <property type="entry name" value="Mehydrof_redctse-like"/>
</dbReference>
<dbReference type="InterPro" id="IPR029041">
    <property type="entry name" value="FAD-linked_oxidoreductase-like"/>
</dbReference>
<keyword evidence="11" id="KW-1185">Reference proteome</keyword>
<comment type="cofactor">
    <cofactor evidence="1">
        <name>FAD</name>
        <dbReference type="ChEBI" id="CHEBI:57692"/>
    </cofactor>
</comment>
<evidence type="ECO:0000313" key="11">
    <source>
        <dbReference type="Proteomes" id="UP001595947"/>
    </source>
</evidence>
<name>A0ABV9YUD7_9PSEU</name>
<dbReference type="PROSITE" id="PS50970">
    <property type="entry name" value="HCY"/>
    <property type="match status" value="1"/>
</dbReference>
<dbReference type="Gene3D" id="3.20.20.330">
    <property type="entry name" value="Homocysteine-binding-like domain"/>
    <property type="match status" value="1"/>
</dbReference>
<organism evidence="10 11">
    <name type="scientific">Actinomycetospora atypica</name>
    <dbReference type="NCBI Taxonomy" id="1290095"/>
    <lineage>
        <taxon>Bacteria</taxon>
        <taxon>Bacillati</taxon>
        <taxon>Actinomycetota</taxon>
        <taxon>Actinomycetes</taxon>
        <taxon>Pseudonocardiales</taxon>
        <taxon>Pseudonocardiaceae</taxon>
        <taxon>Actinomycetospora</taxon>
    </lineage>
</organism>
<dbReference type="Proteomes" id="UP001595947">
    <property type="component" value="Unassembled WGS sequence"/>
</dbReference>
<dbReference type="Gene3D" id="3.20.20.220">
    <property type="match status" value="1"/>
</dbReference>
<comment type="pathway">
    <text evidence="2">One-carbon metabolism; tetrahydrofolate interconversion.</text>
</comment>
<evidence type="ECO:0000256" key="6">
    <source>
        <dbReference type="ARBA" id="ARBA00022827"/>
    </source>
</evidence>
<comment type="cofactor">
    <cofactor evidence="8">
        <name>Zn(2+)</name>
        <dbReference type="ChEBI" id="CHEBI:29105"/>
    </cofactor>
</comment>
<accession>A0ABV9YUD7</accession>
<dbReference type="SUPFAM" id="SSF51730">
    <property type="entry name" value="FAD-linked oxidoreductase"/>
    <property type="match status" value="1"/>
</dbReference>
<dbReference type="EMBL" id="JBHSIV010000032">
    <property type="protein sequence ID" value="MFC5065202.1"/>
    <property type="molecule type" value="Genomic_DNA"/>
</dbReference>
<evidence type="ECO:0000313" key="10">
    <source>
        <dbReference type="EMBL" id="MFC5065202.1"/>
    </source>
</evidence>
<feature type="domain" description="Hcy-binding" evidence="9">
    <location>
        <begin position="21"/>
        <end position="314"/>
    </location>
</feature>
<keyword evidence="6" id="KW-0274">FAD</keyword>
<dbReference type="Pfam" id="PF02574">
    <property type="entry name" value="S-methyl_trans"/>
    <property type="match status" value="1"/>
</dbReference>
<evidence type="ECO:0000256" key="1">
    <source>
        <dbReference type="ARBA" id="ARBA00001974"/>
    </source>
</evidence>
<evidence type="ECO:0000256" key="8">
    <source>
        <dbReference type="PROSITE-ProRule" id="PRU00333"/>
    </source>
</evidence>
<dbReference type="SUPFAM" id="SSF82282">
    <property type="entry name" value="Homocysteine S-methyltransferase"/>
    <property type="match status" value="1"/>
</dbReference>
<keyword evidence="8" id="KW-0479">Metal-binding</keyword>
<evidence type="ECO:0000256" key="3">
    <source>
        <dbReference type="ARBA" id="ARBA00022603"/>
    </source>
</evidence>
<comment type="caution">
    <text evidence="10">The sequence shown here is derived from an EMBL/GenBank/DDBJ whole genome shotgun (WGS) entry which is preliminary data.</text>
</comment>
<keyword evidence="5 8" id="KW-0808">Transferase</keyword>
<gene>
    <name evidence="10" type="ORF">ACFPBZ_23505</name>
</gene>
<reference evidence="11" key="1">
    <citation type="journal article" date="2019" name="Int. J. Syst. Evol. Microbiol.">
        <title>The Global Catalogue of Microorganisms (GCM) 10K type strain sequencing project: providing services to taxonomists for standard genome sequencing and annotation.</title>
        <authorList>
            <consortium name="The Broad Institute Genomics Platform"/>
            <consortium name="The Broad Institute Genome Sequencing Center for Infectious Disease"/>
            <person name="Wu L."/>
            <person name="Ma J."/>
        </authorList>
    </citation>
    <scope>NUCLEOTIDE SEQUENCE [LARGE SCALE GENOMIC DNA]</scope>
    <source>
        <strain evidence="11">CGMCC 4.7093</strain>
    </source>
</reference>